<feature type="compositionally biased region" description="Polar residues" evidence="1">
    <location>
        <begin position="584"/>
        <end position="596"/>
    </location>
</feature>
<dbReference type="EMBL" id="MLAK01000921">
    <property type="protein sequence ID" value="OHT01239.1"/>
    <property type="molecule type" value="Genomic_DNA"/>
</dbReference>
<evidence type="ECO:0000313" key="3">
    <source>
        <dbReference type="Proteomes" id="UP000179807"/>
    </source>
</evidence>
<proteinExistence type="predicted"/>
<evidence type="ECO:0000256" key="1">
    <source>
        <dbReference type="SAM" id="MobiDB-lite"/>
    </source>
</evidence>
<feature type="compositionally biased region" description="Low complexity" evidence="1">
    <location>
        <begin position="675"/>
        <end position="698"/>
    </location>
</feature>
<feature type="compositionally biased region" description="Polar residues" evidence="1">
    <location>
        <begin position="699"/>
        <end position="711"/>
    </location>
</feature>
<accession>A0A1J4JQ03</accession>
<dbReference type="Proteomes" id="UP000179807">
    <property type="component" value="Unassembled WGS sequence"/>
</dbReference>
<evidence type="ECO:0000313" key="2">
    <source>
        <dbReference type="EMBL" id="OHT01239.1"/>
    </source>
</evidence>
<name>A0A1J4JQ03_9EUKA</name>
<sequence>MNEEEAMQMLIKSVPVNISNYVNDLYNELTDLRKYLIRKSRIITEFRYFIHMKNEDISNFSNSTPTSPSSGSNSSYTIGSVPEGYDKVVALFQPREVQTFIGLSMVSQNSSFLLNYLHENPALLVSCVLKSQKLPIFTHLTQCIIPSIFGYFASSEQMDYAHCFYLIVIDSAPASVAVPILIPFLSSQISYRFIEFALTNFFKKIAKRKLINTPEENMRNAKILIMCLRQAVPLLPEQLLQLFRQIKEKQWRLSELIELFFMKFIFPTINNWLKSSCCDHYINDFISIMQATCKLQKSLLNLFDKLCYTKSAFYVPQLFQKFDLPSIQYYLCIKDIQILVKLLENCKILPPFVDLTSFDKVPQQFQYISFWCSVYPTSDTTVSCNVNQDTLINRVNTAGRLVYPIYSHEKEENSEYKRQFGALHSLSKEKDPIKNIEFILANSGNDEFHEYAKHQCFHQLVKTADTFELAMEIKRLYLILKNWQSLLDAHEEKLILSHIGSIRTRRNVLKKLSITVQTAAHLNYIDEKDFEKHLQSLAAVGKDWDFLIHHTGVNKSCVLTRPSPPIIMERQSSEDNTDDDSNILCKSNPNSDSNLASRDKIEQSIGYKKTELVNTNGDNNNSINNSLKNKIGIFSPLKNSNHKRLSNPNIKSKNLNPIPTPAKEPAQLPNNKALTTNTDSISSNSNVSKTESSSVKTNFKSCSESNLPNMTDNHNQNVLNPMLSDKAKAQSVDSIGDILLANPDIIPSGFFETLELFSSIPKVGLYKRFLILQKAIEQIDFFAPEDKLNTALFSLFLKNIPGSILLPLYAELNVFAMREPEIFMNCSEQQRKRWIRFERMILKCATLDESILSRLVKHQNALQEDYHAWRGSNSKKFVF</sequence>
<dbReference type="GeneID" id="94842948"/>
<organism evidence="2 3">
    <name type="scientific">Tritrichomonas foetus</name>
    <dbReference type="NCBI Taxonomy" id="1144522"/>
    <lineage>
        <taxon>Eukaryota</taxon>
        <taxon>Metamonada</taxon>
        <taxon>Parabasalia</taxon>
        <taxon>Tritrichomonadida</taxon>
        <taxon>Tritrichomonadidae</taxon>
        <taxon>Tritrichomonas</taxon>
    </lineage>
</organism>
<dbReference type="VEuPathDB" id="TrichDB:TRFO_31982"/>
<dbReference type="OrthoDB" id="10682830at2759"/>
<protein>
    <submittedName>
        <fullName evidence="2">Uncharacterized protein</fullName>
    </submittedName>
</protein>
<feature type="compositionally biased region" description="Polar residues" evidence="1">
    <location>
        <begin position="646"/>
        <end position="657"/>
    </location>
</feature>
<gene>
    <name evidence="2" type="ORF">TRFO_31982</name>
</gene>
<comment type="caution">
    <text evidence="2">The sequence shown here is derived from an EMBL/GenBank/DDBJ whole genome shotgun (WGS) entry which is preliminary data.</text>
</comment>
<feature type="region of interest" description="Disordered" evidence="1">
    <location>
        <begin position="568"/>
        <end position="598"/>
    </location>
</feature>
<dbReference type="AlphaFoldDB" id="A0A1J4JQ03"/>
<keyword evidence="3" id="KW-1185">Reference proteome</keyword>
<feature type="region of interest" description="Disordered" evidence="1">
    <location>
        <begin position="638"/>
        <end position="711"/>
    </location>
</feature>
<dbReference type="RefSeq" id="XP_068354375.1">
    <property type="nucleotide sequence ID" value="XM_068508244.1"/>
</dbReference>
<reference evidence="2" key="1">
    <citation type="submission" date="2016-10" db="EMBL/GenBank/DDBJ databases">
        <authorList>
            <person name="Benchimol M."/>
            <person name="Almeida L.G."/>
            <person name="Vasconcelos A.T."/>
            <person name="Perreira-Neves A."/>
            <person name="Rosa I.A."/>
            <person name="Tasca T."/>
            <person name="Bogo M.R."/>
            <person name="de Souza W."/>
        </authorList>
    </citation>
    <scope>NUCLEOTIDE SEQUENCE [LARGE SCALE GENOMIC DNA]</scope>
    <source>
        <strain evidence="2">K</strain>
    </source>
</reference>